<dbReference type="InterPro" id="IPR038746">
    <property type="entry name" value="Atat"/>
</dbReference>
<evidence type="ECO:0000256" key="3">
    <source>
        <dbReference type="ARBA" id="ARBA00051998"/>
    </source>
</evidence>
<dbReference type="SUPFAM" id="SSF55729">
    <property type="entry name" value="Acyl-CoA N-acyltransferases (Nat)"/>
    <property type="match status" value="1"/>
</dbReference>
<evidence type="ECO:0000256" key="5">
    <source>
        <dbReference type="HAMAP-Rule" id="MF_03130"/>
    </source>
</evidence>
<proteinExistence type="inferred from homology"/>
<sequence length="503" mass="55292">MEFRFNMHPLFRSRIVRINNSLLPTGFVAPSRRVALDATAQISEIINTVGSMSAQAQGLSVPVTTAQKLRNSDHHIYLMFESDDKNGLVVGILKVGRKSLYVFDPSGETVNVTAPCVLDFYVHESRQRGGLGRELFEHMLREENIQPDELAIDRPSEKLLGFLQKHYGLSKKIPQMNNFVVYEGFFASKAQNSTDIDGRRMHITASPNTNLFGPTFTTTEEKRRSTSQTRTSVAPMPIIAQPPVGRYAAKRPTCSMAQIIHNSPTTVSTEPNSTATNTAAANGHAANGSHDTDDDHQHRYETDSIDGEQSEQLADEMQRVELQDVGSTGGGDDAAPHHLEVKFAEQPEMHAYEDMPEPGPDPDPYDFHPHHLELQPQHEDDDERHSLSPQSVSQQATPEHPGGGGEFGIGSRKPARYTKQHTGLKNISFGVGAAVMPSGKMEFDQEENEGFGSVKINRPIGKSGSRHDNDNESVYSNGSQQGGAGGGGAGGHFDLKFYHNKLW</sequence>
<feature type="site" description="Crucial for catalytic activity" evidence="5">
    <location>
        <position position="57"/>
    </location>
</feature>
<reference evidence="9" key="1">
    <citation type="submission" date="2014-01" db="EMBL/GenBank/DDBJ databases">
        <title>The Genome Sequence of Anopheles farauti FAR1 (V2).</title>
        <authorList>
            <consortium name="The Broad Institute Genomics Platform"/>
            <person name="Neafsey D.E."/>
            <person name="Besansky N."/>
            <person name="Howell P."/>
            <person name="Walton C."/>
            <person name="Young S.K."/>
            <person name="Zeng Q."/>
            <person name="Gargeya S."/>
            <person name="Fitzgerald M."/>
            <person name="Haas B."/>
            <person name="Abouelleil A."/>
            <person name="Allen A.W."/>
            <person name="Alvarado L."/>
            <person name="Arachchi H.M."/>
            <person name="Berlin A.M."/>
            <person name="Chapman S.B."/>
            <person name="Gainer-Dewar J."/>
            <person name="Goldberg J."/>
            <person name="Griggs A."/>
            <person name="Gujja S."/>
            <person name="Hansen M."/>
            <person name="Howarth C."/>
            <person name="Imamovic A."/>
            <person name="Ireland A."/>
            <person name="Larimer J."/>
            <person name="McCowan C."/>
            <person name="Murphy C."/>
            <person name="Pearson M."/>
            <person name="Poon T.W."/>
            <person name="Priest M."/>
            <person name="Roberts A."/>
            <person name="Saif S."/>
            <person name="Shea T."/>
            <person name="Sisk P."/>
            <person name="Sykes S."/>
            <person name="Wortman J."/>
            <person name="Nusbaum C."/>
            <person name="Birren B."/>
        </authorList>
    </citation>
    <scope>NUCLEOTIDE SEQUENCE [LARGE SCALE GENOMIC DNA]</scope>
    <source>
        <strain evidence="9">FAR1</strain>
    </source>
</reference>
<dbReference type="HAMAP" id="MF_03130">
    <property type="entry name" value="mec17"/>
    <property type="match status" value="1"/>
</dbReference>
<dbReference type="GO" id="GO:0070507">
    <property type="term" value="P:regulation of microtubule cytoskeleton organization"/>
    <property type="evidence" value="ECO:0007669"/>
    <property type="project" value="UniProtKB-UniRule"/>
</dbReference>
<feature type="domain" description="N-acetyltransferase" evidence="7">
    <location>
        <begin position="1"/>
        <end position="186"/>
    </location>
</feature>
<feature type="binding site" evidence="5">
    <location>
        <begin position="120"/>
        <end position="133"/>
    </location>
    <ligand>
        <name>acetyl-CoA</name>
        <dbReference type="ChEBI" id="CHEBI:57288"/>
    </ligand>
</feature>
<comment type="catalytic activity">
    <reaction evidence="3 5">
        <text>L-lysyl-[alpha-tubulin] + acetyl-CoA = N(6)-acetyl-L-lysyl-[alpha-tubulin] + CoA + H(+)</text>
        <dbReference type="Rhea" id="RHEA:15277"/>
        <dbReference type="Rhea" id="RHEA-COMP:11278"/>
        <dbReference type="Rhea" id="RHEA-COMP:11279"/>
        <dbReference type="ChEBI" id="CHEBI:15378"/>
        <dbReference type="ChEBI" id="CHEBI:29969"/>
        <dbReference type="ChEBI" id="CHEBI:57287"/>
        <dbReference type="ChEBI" id="CHEBI:57288"/>
        <dbReference type="ChEBI" id="CHEBI:61930"/>
        <dbReference type="EC" id="2.3.1.108"/>
    </reaction>
</comment>
<feature type="region of interest" description="Disordered" evidence="6">
    <location>
        <begin position="262"/>
        <end position="313"/>
    </location>
</feature>
<feature type="region of interest" description="Disordered" evidence="6">
    <location>
        <begin position="351"/>
        <end position="413"/>
    </location>
</feature>
<dbReference type="GO" id="GO:0019799">
    <property type="term" value="F:tubulin N-acetyltransferase activity"/>
    <property type="evidence" value="ECO:0007669"/>
    <property type="project" value="UniProtKB-UniRule"/>
</dbReference>
<dbReference type="Gene3D" id="3.40.630.30">
    <property type="match status" value="1"/>
</dbReference>
<evidence type="ECO:0000313" key="9">
    <source>
        <dbReference type="Proteomes" id="UP000075886"/>
    </source>
</evidence>
<reference evidence="8" key="2">
    <citation type="submission" date="2020-05" db="UniProtKB">
        <authorList>
            <consortium name="EnsemblMetazoa"/>
        </authorList>
    </citation>
    <scope>IDENTIFICATION</scope>
    <source>
        <strain evidence="8">FAR1</strain>
    </source>
</reference>
<feature type="compositionally biased region" description="Polar residues" evidence="6">
    <location>
        <begin position="205"/>
        <end position="218"/>
    </location>
</feature>
<evidence type="ECO:0000313" key="8">
    <source>
        <dbReference type="EnsemblMetazoa" id="AFAF005238-PA"/>
    </source>
</evidence>
<protein>
    <recommendedName>
        <fullName evidence="4 5">Alpha-tubulin N-acetyltransferase</fullName>
        <shortName evidence="5">Alpha-TAT</shortName>
        <shortName evidence="5">TAT</shortName>
        <ecNumber evidence="4 5">2.3.1.108</ecNumber>
    </recommendedName>
    <alternativeName>
        <fullName evidence="5">Acetyltransferase mec-17 homolog</fullName>
    </alternativeName>
</protein>
<dbReference type="EC" id="2.3.1.108" evidence="4 5"/>
<dbReference type="EnsemblMetazoa" id="AFAF005238-RA">
    <property type="protein sequence ID" value="AFAF005238-PA"/>
    <property type="gene ID" value="AFAF005238"/>
</dbReference>
<dbReference type="GO" id="GO:0048666">
    <property type="term" value="P:neuron development"/>
    <property type="evidence" value="ECO:0007669"/>
    <property type="project" value="UniProtKB-UniRule"/>
</dbReference>
<evidence type="ECO:0000259" key="7">
    <source>
        <dbReference type="PROSITE" id="PS51730"/>
    </source>
</evidence>
<feature type="compositionally biased region" description="Basic and acidic residues" evidence="6">
    <location>
        <begin position="290"/>
        <end position="302"/>
    </location>
</feature>
<dbReference type="InterPro" id="IPR016181">
    <property type="entry name" value="Acyl_CoA_acyltransferase"/>
</dbReference>
<feature type="region of interest" description="Disordered" evidence="6">
    <location>
        <begin position="204"/>
        <end position="233"/>
    </location>
</feature>
<keyword evidence="1 5" id="KW-0808">Transferase</keyword>
<evidence type="ECO:0000256" key="1">
    <source>
        <dbReference type="ARBA" id="ARBA00022679"/>
    </source>
</evidence>
<feature type="compositionally biased region" description="Low complexity" evidence="6">
    <location>
        <begin position="272"/>
        <end position="289"/>
    </location>
</feature>
<keyword evidence="9" id="KW-1185">Reference proteome</keyword>
<comment type="similarity">
    <text evidence="5">Belongs to the acetyltransferase ATAT1 family.</text>
</comment>
<dbReference type="PANTHER" id="PTHR12327">
    <property type="entry name" value="ALPHA-TUBULIN N-ACETYLTRANSFERASE 1"/>
    <property type="match status" value="1"/>
</dbReference>
<dbReference type="FunFam" id="3.40.630.30:FF:000060">
    <property type="entry name" value="Alpha-tubulin N-acetyltransferase 1"/>
    <property type="match status" value="1"/>
</dbReference>
<dbReference type="EMBL" id="AXCN02000446">
    <property type="status" value="NOT_ANNOTATED_CDS"/>
    <property type="molecule type" value="Genomic_DNA"/>
</dbReference>
<dbReference type="AlphaFoldDB" id="A0A182Q8L7"/>
<comment type="function">
    <text evidence="5">Specifically acetylates 'Lys-40' in alpha-tubulin on the lumenal side of microtubules. Promotes microtubule destabilization and accelerates microtubule dynamics; this activity may be independent of acetylation activity. Acetylates alpha-tubulin with a slow enzymatic rate, due to a catalytic site that is not optimized for acetyl transfer. Enters the microtubule through each end and diffuses quickly throughout the lumen of microtubules. Acetylates only long/old microtubules because of its slow acetylation rate since it does not have time to act on dynamically unstable microtubules before the enzyme is released.</text>
</comment>
<dbReference type="PANTHER" id="PTHR12327:SF0">
    <property type="entry name" value="ALPHA-TUBULIN N-ACETYLTRANSFERASE 1"/>
    <property type="match status" value="1"/>
</dbReference>
<accession>A0A182Q8L7</accession>
<feature type="compositionally biased region" description="Gly residues" evidence="6">
    <location>
        <begin position="480"/>
        <end position="491"/>
    </location>
</feature>
<feature type="compositionally biased region" description="Polar residues" evidence="6">
    <location>
        <begin position="262"/>
        <end position="271"/>
    </location>
</feature>
<feature type="binding site" evidence="5">
    <location>
        <begin position="156"/>
        <end position="165"/>
    </location>
    <ligand>
        <name>acetyl-CoA</name>
        <dbReference type="ChEBI" id="CHEBI:57288"/>
    </ligand>
</feature>
<evidence type="ECO:0000256" key="4">
    <source>
        <dbReference type="ARBA" id="ARBA00066570"/>
    </source>
</evidence>
<dbReference type="Proteomes" id="UP000075886">
    <property type="component" value="Unassembled WGS sequence"/>
</dbReference>
<name>A0A182Q8L7_9DIPT</name>
<feature type="compositionally biased region" description="Basic and acidic residues" evidence="6">
    <location>
        <begin position="365"/>
        <end position="386"/>
    </location>
</feature>
<dbReference type="CDD" id="cd04301">
    <property type="entry name" value="NAT_SF"/>
    <property type="match status" value="1"/>
</dbReference>
<organism evidence="8 9">
    <name type="scientific">Anopheles farauti</name>
    <dbReference type="NCBI Taxonomy" id="69004"/>
    <lineage>
        <taxon>Eukaryota</taxon>
        <taxon>Metazoa</taxon>
        <taxon>Ecdysozoa</taxon>
        <taxon>Arthropoda</taxon>
        <taxon>Hexapoda</taxon>
        <taxon>Insecta</taxon>
        <taxon>Pterygota</taxon>
        <taxon>Neoptera</taxon>
        <taxon>Endopterygota</taxon>
        <taxon>Diptera</taxon>
        <taxon>Nematocera</taxon>
        <taxon>Culicoidea</taxon>
        <taxon>Culicidae</taxon>
        <taxon>Anophelinae</taxon>
        <taxon>Anopheles</taxon>
    </lineage>
</organism>
<evidence type="ECO:0000256" key="6">
    <source>
        <dbReference type="SAM" id="MobiDB-lite"/>
    </source>
</evidence>
<dbReference type="InterPro" id="IPR007965">
    <property type="entry name" value="GNAT_ATAT"/>
</dbReference>
<feature type="compositionally biased region" description="Polar residues" evidence="6">
    <location>
        <begin position="387"/>
        <end position="397"/>
    </location>
</feature>
<dbReference type="Pfam" id="PF05301">
    <property type="entry name" value="Acetyltransf_16"/>
    <property type="match status" value="1"/>
</dbReference>
<dbReference type="PROSITE" id="PS51730">
    <property type="entry name" value="GNAT_ATAT"/>
    <property type="match status" value="1"/>
</dbReference>
<feature type="region of interest" description="Disordered" evidence="6">
    <location>
        <begin position="443"/>
        <end position="491"/>
    </location>
</feature>
<keyword evidence="2 5" id="KW-0012">Acyltransferase</keyword>
<evidence type="ECO:0000256" key="2">
    <source>
        <dbReference type="ARBA" id="ARBA00023315"/>
    </source>
</evidence>
<dbReference type="GO" id="GO:0005874">
    <property type="term" value="C:microtubule"/>
    <property type="evidence" value="ECO:0007669"/>
    <property type="project" value="InterPro"/>
</dbReference>
<dbReference type="VEuPathDB" id="VectorBase:AFAF005238"/>